<accession>A0A0F9JD81</accession>
<organism evidence="1">
    <name type="scientific">marine sediment metagenome</name>
    <dbReference type="NCBI Taxonomy" id="412755"/>
    <lineage>
        <taxon>unclassified sequences</taxon>
        <taxon>metagenomes</taxon>
        <taxon>ecological metagenomes</taxon>
    </lineage>
</organism>
<evidence type="ECO:0000313" key="1">
    <source>
        <dbReference type="EMBL" id="KKL97002.1"/>
    </source>
</evidence>
<sequence>MPKTRTQTHNEQDLYFLRAALLKFAKEEEAAAASNRACGFKSVAEKQRAESESLVGTVGNREGSTYERISQLIAGANGKAVSFSYSEREAHALALGLPKLAKRLRALVGEMESLGNLTYAEALPGHADHIESVLVDHYGEQKPLPLED</sequence>
<comment type="caution">
    <text evidence="1">The sequence shown here is derived from an EMBL/GenBank/DDBJ whole genome shotgun (WGS) entry which is preliminary data.</text>
</comment>
<dbReference type="EMBL" id="LAZR01018278">
    <property type="protein sequence ID" value="KKL97002.1"/>
    <property type="molecule type" value="Genomic_DNA"/>
</dbReference>
<name>A0A0F9JD81_9ZZZZ</name>
<reference evidence="1" key="1">
    <citation type="journal article" date="2015" name="Nature">
        <title>Complex archaea that bridge the gap between prokaryotes and eukaryotes.</title>
        <authorList>
            <person name="Spang A."/>
            <person name="Saw J.H."/>
            <person name="Jorgensen S.L."/>
            <person name="Zaremba-Niedzwiedzka K."/>
            <person name="Martijn J."/>
            <person name="Lind A.E."/>
            <person name="van Eijk R."/>
            <person name="Schleper C."/>
            <person name="Guy L."/>
            <person name="Ettema T.J."/>
        </authorList>
    </citation>
    <scope>NUCLEOTIDE SEQUENCE</scope>
</reference>
<protein>
    <submittedName>
        <fullName evidence="1">Uncharacterized protein</fullName>
    </submittedName>
</protein>
<gene>
    <name evidence="1" type="ORF">LCGC14_1838850</name>
</gene>
<proteinExistence type="predicted"/>
<dbReference type="AlphaFoldDB" id="A0A0F9JD81"/>